<accession>A0ABM4ACJ2</accession>
<protein>
    <submittedName>
        <fullName evidence="10">Calcium-transporting ATPase 12, plasma membrane-type-like</fullName>
    </submittedName>
</protein>
<feature type="transmembrane region" description="Helical" evidence="7">
    <location>
        <begin position="188"/>
        <end position="208"/>
    </location>
</feature>
<keyword evidence="6 7" id="KW-0472">Membrane</keyword>
<dbReference type="InterPro" id="IPR006068">
    <property type="entry name" value="ATPase_P-typ_cation-transptr_C"/>
</dbReference>
<dbReference type="Pfam" id="PF00689">
    <property type="entry name" value="Cation_ATPase_C"/>
    <property type="match status" value="1"/>
</dbReference>
<name>A0ABM4ACJ2_ZIZJJ</name>
<evidence type="ECO:0000256" key="4">
    <source>
        <dbReference type="ARBA" id="ARBA00022842"/>
    </source>
</evidence>
<evidence type="ECO:0000256" key="1">
    <source>
        <dbReference type="ARBA" id="ARBA00004370"/>
    </source>
</evidence>
<evidence type="ECO:0000313" key="10">
    <source>
        <dbReference type="RefSeq" id="XP_060674454.1"/>
    </source>
</evidence>
<dbReference type="SUPFAM" id="SSF56784">
    <property type="entry name" value="HAD-like"/>
    <property type="match status" value="1"/>
</dbReference>
<evidence type="ECO:0000256" key="5">
    <source>
        <dbReference type="ARBA" id="ARBA00022989"/>
    </source>
</evidence>
<dbReference type="Proteomes" id="UP001652623">
    <property type="component" value="Chromosome 1"/>
</dbReference>
<dbReference type="PANTHER" id="PTHR24093">
    <property type="entry name" value="CATION TRANSPORTING ATPASE"/>
    <property type="match status" value="1"/>
</dbReference>
<evidence type="ECO:0000259" key="8">
    <source>
        <dbReference type="Pfam" id="PF00689"/>
    </source>
</evidence>
<evidence type="ECO:0000256" key="2">
    <source>
        <dbReference type="ARBA" id="ARBA00022692"/>
    </source>
</evidence>
<dbReference type="Gene3D" id="3.40.50.1000">
    <property type="entry name" value="HAD superfamily/HAD-like"/>
    <property type="match status" value="1"/>
</dbReference>
<keyword evidence="5 7" id="KW-1133">Transmembrane helix</keyword>
<dbReference type="GeneID" id="132804283"/>
<gene>
    <name evidence="10" type="primary">LOC132804283</name>
</gene>
<dbReference type="SUPFAM" id="SSF81660">
    <property type="entry name" value="Metal cation-transporting ATPase, ATP-binding domain N"/>
    <property type="match status" value="1"/>
</dbReference>
<dbReference type="InterPro" id="IPR036412">
    <property type="entry name" value="HAD-like_sf"/>
</dbReference>
<dbReference type="PANTHER" id="PTHR24093:SF470">
    <property type="entry name" value="CALCIUM-TRANSPORTING ATPASE 12, PLASMA MEMBRANE-TYPE-LIKE"/>
    <property type="match status" value="1"/>
</dbReference>
<proteinExistence type="predicted"/>
<comment type="subcellular location">
    <subcellularLocation>
        <location evidence="1">Membrane</location>
    </subcellularLocation>
</comment>
<feature type="domain" description="Cation-transporting P-type ATPase C-terminal" evidence="8">
    <location>
        <begin position="210"/>
        <end position="258"/>
    </location>
</feature>
<evidence type="ECO:0000256" key="7">
    <source>
        <dbReference type="SAM" id="Phobius"/>
    </source>
</evidence>
<organism evidence="9 10">
    <name type="scientific">Ziziphus jujuba</name>
    <name type="common">Chinese jujube</name>
    <name type="synonym">Ziziphus sativa</name>
    <dbReference type="NCBI Taxonomy" id="326968"/>
    <lineage>
        <taxon>Eukaryota</taxon>
        <taxon>Viridiplantae</taxon>
        <taxon>Streptophyta</taxon>
        <taxon>Embryophyta</taxon>
        <taxon>Tracheophyta</taxon>
        <taxon>Spermatophyta</taxon>
        <taxon>Magnoliopsida</taxon>
        <taxon>eudicotyledons</taxon>
        <taxon>Gunneridae</taxon>
        <taxon>Pentapetalae</taxon>
        <taxon>rosids</taxon>
        <taxon>fabids</taxon>
        <taxon>Rosales</taxon>
        <taxon>Rhamnaceae</taxon>
        <taxon>Paliureae</taxon>
        <taxon>Ziziphus</taxon>
    </lineage>
</organism>
<sequence length="258" mass="28145">MRKVDREHGRYYQQLHWKGLATTILAMCSHYYDRNGEIKDMDENKRGAFKHIVEGMQSDHLRTVSFAYKAIGVSILQDNDLILVGILGLKSTCCTERTDAISACQNAGVKIILASEDDISVLENVAHKCGLMLPNSDRLQGECLKKKGNVVAVVGTRTTSSAALQEADVGVAMGFGAVKCNILKYIQLELTMIISGTLITFITTVSLVDVPITAIQLILANFIVNLVGGFALLSEPPTDELMNNPPISPTETFIPKSM</sequence>
<evidence type="ECO:0000256" key="6">
    <source>
        <dbReference type="ARBA" id="ARBA00023136"/>
    </source>
</evidence>
<dbReference type="Pfam" id="PF13246">
    <property type="entry name" value="Cation_ATPase"/>
    <property type="match status" value="1"/>
</dbReference>
<reference evidence="9" key="1">
    <citation type="submission" date="2025-05" db="UniProtKB">
        <authorList>
            <consortium name="RefSeq"/>
        </authorList>
    </citation>
    <scope>NUCLEOTIDE SEQUENCE [LARGE SCALE GENOMIC DNA]</scope>
</reference>
<keyword evidence="9" id="KW-1185">Reference proteome</keyword>
<dbReference type="InterPro" id="IPR023214">
    <property type="entry name" value="HAD_sf"/>
</dbReference>
<keyword evidence="4" id="KW-0460">Magnesium</keyword>
<evidence type="ECO:0000313" key="9">
    <source>
        <dbReference type="Proteomes" id="UP001652623"/>
    </source>
</evidence>
<dbReference type="InterPro" id="IPR023298">
    <property type="entry name" value="ATPase_P-typ_TM_dom_sf"/>
</dbReference>
<reference evidence="10" key="2">
    <citation type="submission" date="2025-08" db="UniProtKB">
        <authorList>
            <consortium name="RefSeq"/>
        </authorList>
    </citation>
    <scope>IDENTIFICATION</scope>
    <source>
        <tissue evidence="10">Seedling</tissue>
    </source>
</reference>
<keyword evidence="2 7" id="KW-0812">Transmembrane</keyword>
<dbReference type="RefSeq" id="XP_060674454.1">
    <property type="nucleotide sequence ID" value="XM_060818471.1"/>
</dbReference>
<dbReference type="Gene3D" id="3.40.1110.10">
    <property type="entry name" value="Calcium-transporting ATPase, cytoplasmic domain N"/>
    <property type="match status" value="1"/>
</dbReference>
<evidence type="ECO:0000256" key="3">
    <source>
        <dbReference type="ARBA" id="ARBA00022723"/>
    </source>
</evidence>
<feature type="transmembrane region" description="Helical" evidence="7">
    <location>
        <begin position="214"/>
        <end position="233"/>
    </location>
</feature>
<dbReference type="InterPro" id="IPR023299">
    <property type="entry name" value="ATPase_P-typ_cyto_dom_N"/>
</dbReference>
<dbReference type="SUPFAM" id="SSF81665">
    <property type="entry name" value="Calcium ATPase, transmembrane domain M"/>
    <property type="match status" value="1"/>
</dbReference>
<dbReference type="Gene3D" id="1.20.1110.10">
    <property type="entry name" value="Calcium-transporting ATPase, transmembrane domain"/>
    <property type="match status" value="1"/>
</dbReference>
<keyword evidence="3" id="KW-0479">Metal-binding</keyword>